<name>A0ABT4B9R7_9ACTN</name>
<feature type="transmembrane region" description="Helical" evidence="1">
    <location>
        <begin position="49"/>
        <end position="69"/>
    </location>
</feature>
<keyword evidence="1" id="KW-0812">Transmembrane</keyword>
<keyword evidence="1" id="KW-1133">Transmembrane helix</keyword>
<dbReference type="Proteomes" id="UP001151002">
    <property type="component" value="Unassembled WGS sequence"/>
</dbReference>
<evidence type="ECO:0008006" key="4">
    <source>
        <dbReference type="Google" id="ProtNLM"/>
    </source>
</evidence>
<gene>
    <name evidence="2" type="ORF">OWR29_35025</name>
</gene>
<dbReference type="RefSeq" id="WP_267567762.1">
    <property type="nucleotide sequence ID" value="NZ_JAPNTZ010000014.1"/>
</dbReference>
<reference evidence="2" key="1">
    <citation type="submission" date="2022-11" db="EMBL/GenBank/DDBJ databases">
        <authorList>
            <person name="Somphong A."/>
            <person name="Phongsopitanun W."/>
        </authorList>
    </citation>
    <scope>NUCLEOTIDE SEQUENCE</scope>
    <source>
        <strain evidence="2">Pm04-4</strain>
    </source>
</reference>
<sequence length="114" mass="11830">MGRLRRWVEGRPVADVVLAGLTVLAVAVVTFLYVADRAYTIGGQESDSVSIVLAVPLAFALVGVVAGFVQGRRSGKGAAFALLAGGVWLLAAIVFLVLAFAAIILLTVMEEASE</sequence>
<dbReference type="EMBL" id="JAPNTZ010000014">
    <property type="protein sequence ID" value="MCY1143237.1"/>
    <property type="molecule type" value="Genomic_DNA"/>
</dbReference>
<feature type="transmembrane region" description="Helical" evidence="1">
    <location>
        <begin position="12"/>
        <end position="34"/>
    </location>
</feature>
<feature type="transmembrane region" description="Helical" evidence="1">
    <location>
        <begin position="81"/>
        <end position="108"/>
    </location>
</feature>
<organism evidence="2 3">
    <name type="scientific">Paractinoplanes pyxinae</name>
    <dbReference type="NCBI Taxonomy" id="2997416"/>
    <lineage>
        <taxon>Bacteria</taxon>
        <taxon>Bacillati</taxon>
        <taxon>Actinomycetota</taxon>
        <taxon>Actinomycetes</taxon>
        <taxon>Micromonosporales</taxon>
        <taxon>Micromonosporaceae</taxon>
        <taxon>Paractinoplanes</taxon>
    </lineage>
</organism>
<evidence type="ECO:0000313" key="3">
    <source>
        <dbReference type="Proteomes" id="UP001151002"/>
    </source>
</evidence>
<keyword evidence="1" id="KW-0472">Membrane</keyword>
<comment type="caution">
    <text evidence="2">The sequence shown here is derived from an EMBL/GenBank/DDBJ whole genome shotgun (WGS) entry which is preliminary data.</text>
</comment>
<protein>
    <recommendedName>
        <fullName evidence="4">DUF4190 domain-containing protein</fullName>
    </recommendedName>
</protein>
<evidence type="ECO:0000256" key="1">
    <source>
        <dbReference type="SAM" id="Phobius"/>
    </source>
</evidence>
<evidence type="ECO:0000313" key="2">
    <source>
        <dbReference type="EMBL" id="MCY1143237.1"/>
    </source>
</evidence>
<proteinExistence type="predicted"/>
<keyword evidence="3" id="KW-1185">Reference proteome</keyword>
<accession>A0ABT4B9R7</accession>